<evidence type="ECO:0000313" key="5">
    <source>
        <dbReference type="Proteomes" id="UP000192707"/>
    </source>
</evidence>
<dbReference type="RefSeq" id="WP_142279698.1">
    <property type="nucleotide sequence ID" value="NZ_MVHG01000253.1"/>
</dbReference>
<feature type="non-terminal residue" evidence="4">
    <location>
        <position position="1"/>
    </location>
</feature>
<dbReference type="AlphaFoldDB" id="A0A1W9YYC7"/>
<evidence type="ECO:0000313" key="4">
    <source>
        <dbReference type="EMBL" id="ORA04997.1"/>
    </source>
</evidence>
<gene>
    <name evidence="4" type="ORF">BST14_28485</name>
</gene>
<organism evidence="4 5">
    <name type="scientific">Mycobacterium arosiense ATCC BAA-1401 = DSM 45069</name>
    <dbReference type="NCBI Taxonomy" id="1265311"/>
    <lineage>
        <taxon>Bacteria</taxon>
        <taxon>Bacillati</taxon>
        <taxon>Actinomycetota</taxon>
        <taxon>Actinomycetes</taxon>
        <taxon>Mycobacteriales</taxon>
        <taxon>Mycobacteriaceae</taxon>
        <taxon>Mycobacterium</taxon>
        <taxon>Mycobacterium avium complex (MAC)</taxon>
    </lineage>
</organism>
<reference evidence="4 5" key="1">
    <citation type="submission" date="2016-12" db="EMBL/GenBank/DDBJ databases">
        <title>The new phylogeny of genus Mycobacterium.</title>
        <authorList>
            <person name="Tortoli E."/>
            <person name="Trovato A."/>
            <person name="Cirillo D.M."/>
        </authorList>
    </citation>
    <scope>NUCLEOTIDE SEQUENCE [LARGE SCALE GENOMIC DNA]</scope>
    <source>
        <strain evidence="4 5">DSM 45069</strain>
    </source>
</reference>
<accession>A0A1W9YYC7</accession>
<protein>
    <submittedName>
        <fullName evidence="4">Uncharacterized protein</fullName>
    </submittedName>
</protein>
<feature type="domain" description="Haemolysin activator HlyB C-terminal" evidence="2">
    <location>
        <begin position="63"/>
        <end position="138"/>
    </location>
</feature>
<dbReference type="InterPro" id="IPR051544">
    <property type="entry name" value="TPS_OM_transporter"/>
</dbReference>
<dbReference type="GO" id="GO:0046819">
    <property type="term" value="P:protein secretion by the type V secretion system"/>
    <property type="evidence" value="ECO:0007669"/>
    <property type="project" value="TreeGrafter"/>
</dbReference>
<dbReference type="EMBL" id="MVHG01000253">
    <property type="protein sequence ID" value="ORA04997.1"/>
    <property type="molecule type" value="Genomic_DNA"/>
</dbReference>
<evidence type="ECO:0000256" key="1">
    <source>
        <dbReference type="SAM" id="MobiDB-lite"/>
    </source>
</evidence>
<comment type="caution">
    <text evidence="4">The sequence shown here is derived from an EMBL/GenBank/DDBJ whole genome shotgun (WGS) entry which is preliminary data.</text>
</comment>
<sequence>VVEGRLEGLDSSALASPRELTMSFPGRTGELLDLRELEQLVDQLSRLPSRQAQLELVPGSEVGGSRVRLKGERDKPWRVSATRNNDGDVSTGEQQMGLGLDWDSPLGLADQLNLRANRDAVTDRWRHSDSQSLFYSLP</sequence>
<name>A0A1W9YYC7_MYCAI</name>
<dbReference type="Proteomes" id="UP000192707">
    <property type="component" value="Unassembled WGS sequence"/>
</dbReference>
<feature type="compositionally biased region" description="Polar residues" evidence="1">
    <location>
        <begin position="81"/>
        <end position="94"/>
    </location>
</feature>
<dbReference type="Pfam" id="PF03865">
    <property type="entry name" value="ShlB"/>
    <property type="match status" value="1"/>
</dbReference>
<keyword evidence="5" id="KW-1185">Reference proteome</keyword>
<dbReference type="InterPro" id="IPR035251">
    <property type="entry name" value="ShlB_POTRA"/>
</dbReference>
<dbReference type="Gene3D" id="2.40.160.50">
    <property type="entry name" value="membrane protein fhac: a member of the omp85/tpsb transporter family"/>
    <property type="match status" value="1"/>
</dbReference>
<dbReference type="PANTHER" id="PTHR34597">
    <property type="entry name" value="SLR1661 PROTEIN"/>
    <property type="match status" value="1"/>
</dbReference>
<dbReference type="PANTHER" id="PTHR34597:SF3">
    <property type="entry name" value="OUTER MEMBRANE TRANSPORTER CDIB"/>
    <property type="match status" value="1"/>
</dbReference>
<dbReference type="GO" id="GO:0008320">
    <property type="term" value="F:protein transmembrane transporter activity"/>
    <property type="evidence" value="ECO:0007669"/>
    <property type="project" value="TreeGrafter"/>
</dbReference>
<feature type="domain" description="ShlB POTRA" evidence="3">
    <location>
        <begin position="9"/>
        <end position="58"/>
    </location>
</feature>
<feature type="region of interest" description="Disordered" evidence="1">
    <location>
        <begin position="66"/>
        <end position="97"/>
    </location>
</feature>
<evidence type="ECO:0000259" key="3">
    <source>
        <dbReference type="Pfam" id="PF17287"/>
    </source>
</evidence>
<dbReference type="InterPro" id="IPR005565">
    <property type="entry name" value="Hemolysn_activator_HlyB_C"/>
</dbReference>
<proteinExistence type="predicted"/>
<dbReference type="GO" id="GO:0098046">
    <property type="term" value="C:type V protein secretion system complex"/>
    <property type="evidence" value="ECO:0007669"/>
    <property type="project" value="TreeGrafter"/>
</dbReference>
<evidence type="ECO:0000259" key="2">
    <source>
        <dbReference type="Pfam" id="PF03865"/>
    </source>
</evidence>
<dbReference type="Pfam" id="PF17287">
    <property type="entry name" value="POTRA_3"/>
    <property type="match status" value="1"/>
</dbReference>
<feature type="non-terminal residue" evidence="4">
    <location>
        <position position="138"/>
    </location>
</feature>